<dbReference type="AlphaFoldDB" id="A0A642PNB0"/>
<feature type="transmembrane region" description="Helical" evidence="1">
    <location>
        <begin position="6"/>
        <end position="23"/>
    </location>
</feature>
<comment type="caution">
    <text evidence="2">The sequence shown here is derived from an EMBL/GenBank/DDBJ whole genome shotgun (WGS) entry which is preliminary data.</text>
</comment>
<gene>
    <name evidence="2" type="ORF">F2Y81_28100</name>
</gene>
<dbReference type="EMBL" id="VVYV01000097">
    <property type="protein sequence ID" value="KAA5411779.1"/>
    <property type="molecule type" value="Genomic_DNA"/>
</dbReference>
<protein>
    <submittedName>
        <fullName evidence="2">EpsG family protein</fullName>
    </submittedName>
</protein>
<proteinExistence type="predicted"/>
<name>A0A642PNB0_9BACE</name>
<feature type="transmembrane region" description="Helical" evidence="1">
    <location>
        <begin position="276"/>
        <end position="295"/>
    </location>
</feature>
<keyword evidence="1" id="KW-0472">Membrane</keyword>
<keyword evidence="1" id="KW-1133">Transmembrane helix</keyword>
<feature type="transmembrane region" description="Helical" evidence="1">
    <location>
        <begin position="87"/>
        <end position="116"/>
    </location>
</feature>
<feature type="transmembrane region" description="Helical" evidence="1">
    <location>
        <begin position="128"/>
        <end position="147"/>
    </location>
</feature>
<feature type="transmembrane region" description="Helical" evidence="1">
    <location>
        <begin position="170"/>
        <end position="194"/>
    </location>
</feature>
<sequence>MILSLIFYNLTMLFCIYLCSRPREKNAKKSILLAYFILAFISVIRFDIGSDYESYWITFDEFSQFSIKELNYTNLALFYSIKEPVTFLAILIFSHFPGAPIWIFGVYSCLTIYFIYKTIEYWSPNSHALSIFILFISYLIFETWDWVRQGLAMSLLLYSLTFLDKKNNKNFIICLICAFFSHFSSMVFGLVYFIKDIKLNRNVLLTIIVTSYILGVTGVFGQLFGQLFSMLPIYAEAYADNSRFTDAENTNFNSLGFLCLAIWYGVLTYQLYKKNYFLGNIMFVGALLTMMSGNNLLISRIAWYFTSFQIVAVPIVLNQAKLKQISKLLMYVLIIVMFVRFNKSLLYKTGIRGCSPYETVFSDDYSNHSFRFREYRLNY</sequence>
<dbReference type="InterPro" id="IPR049458">
    <property type="entry name" value="EpsG-like"/>
</dbReference>
<evidence type="ECO:0000313" key="2">
    <source>
        <dbReference type="EMBL" id="KAA5411779.1"/>
    </source>
</evidence>
<feature type="transmembrane region" description="Helical" evidence="1">
    <location>
        <begin position="252"/>
        <end position="269"/>
    </location>
</feature>
<reference evidence="2 3" key="1">
    <citation type="journal article" date="2019" name="Nat. Med.">
        <title>A library of human gut bacterial isolates paired with longitudinal multiomics data enables mechanistic microbiome research.</title>
        <authorList>
            <person name="Poyet M."/>
            <person name="Groussin M."/>
            <person name="Gibbons S.M."/>
            <person name="Avila-Pacheco J."/>
            <person name="Jiang X."/>
            <person name="Kearney S.M."/>
            <person name="Perrotta A.R."/>
            <person name="Berdy B."/>
            <person name="Zhao S."/>
            <person name="Lieberman T.D."/>
            <person name="Swanson P.K."/>
            <person name="Smith M."/>
            <person name="Roesemann S."/>
            <person name="Alexander J.E."/>
            <person name="Rich S.A."/>
            <person name="Livny J."/>
            <person name="Vlamakis H."/>
            <person name="Clish C."/>
            <person name="Bullock K."/>
            <person name="Deik A."/>
            <person name="Scott J."/>
            <person name="Pierce K.A."/>
            <person name="Xavier R.J."/>
            <person name="Alm E.J."/>
        </authorList>
    </citation>
    <scope>NUCLEOTIDE SEQUENCE [LARGE SCALE GENOMIC DNA]</scope>
    <source>
        <strain evidence="2 3">BIOML-A6</strain>
    </source>
</reference>
<dbReference type="Pfam" id="PF14897">
    <property type="entry name" value="EpsG"/>
    <property type="match status" value="1"/>
</dbReference>
<evidence type="ECO:0000313" key="3">
    <source>
        <dbReference type="Proteomes" id="UP000448877"/>
    </source>
</evidence>
<dbReference type="GeneID" id="66309073"/>
<evidence type="ECO:0000256" key="1">
    <source>
        <dbReference type="SAM" id="Phobius"/>
    </source>
</evidence>
<dbReference type="RefSeq" id="WP_149920745.1">
    <property type="nucleotide sequence ID" value="NZ_CP072251.1"/>
</dbReference>
<keyword evidence="1" id="KW-0812">Transmembrane</keyword>
<accession>A0A642PNB0</accession>
<feature type="transmembrane region" description="Helical" evidence="1">
    <location>
        <begin position="203"/>
        <end position="224"/>
    </location>
</feature>
<dbReference type="Proteomes" id="UP000448877">
    <property type="component" value="Unassembled WGS sequence"/>
</dbReference>
<feature type="transmembrane region" description="Helical" evidence="1">
    <location>
        <begin position="30"/>
        <end position="48"/>
    </location>
</feature>
<feature type="transmembrane region" description="Helical" evidence="1">
    <location>
        <begin position="329"/>
        <end position="347"/>
    </location>
</feature>
<organism evidence="2 3">
    <name type="scientific">Bacteroides cellulosilyticus</name>
    <dbReference type="NCBI Taxonomy" id="246787"/>
    <lineage>
        <taxon>Bacteria</taxon>
        <taxon>Pseudomonadati</taxon>
        <taxon>Bacteroidota</taxon>
        <taxon>Bacteroidia</taxon>
        <taxon>Bacteroidales</taxon>
        <taxon>Bacteroidaceae</taxon>
        <taxon>Bacteroides</taxon>
    </lineage>
</organism>